<evidence type="ECO:0000313" key="4">
    <source>
        <dbReference type="Proteomes" id="UP000261704"/>
    </source>
</evidence>
<dbReference type="AlphaFoldDB" id="A0A347UDU7"/>
<keyword evidence="4" id="KW-1185">Reference proteome</keyword>
<dbReference type="PANTHER" id="PTHR43172">
    <property type="entry name" value="ADENYLOSUCCINATE LYASE"/>
    <property type="match status" value="1"/>
</dbReference>
<dbReference type="InterPro" id="IPR019468">
    <property type="entry name" value="AdenyloSucc_lyase_C"/>
</dbReference>
<sequence length="440" mass="46563">MAVTPFDSAMMRGLFGDDDIARLFSDSAEVRAMLLVEGALAQAQGELGVIPAESAAFIKRAVMEVQIDPAGLSAETGVNAVVVPALVKAFHAATDAPEHAQYFHWGATSQDIMDTALVLRLKQVLALFEGRLQAIIKTLGALAQAHADLPMAGRTYGQIASPTTFGATVTTWGMPLIDHLQRLTELRPRLLRISLFGAAGTASQLENAPVLRRKMAGALGLEATDTAWHSTRDSIAEYAGWLALVTGSLGKMGGDLLLLTQSGIAEVSLGSGGASSTMPQKSNPVLPSLLVALARQATALNSAIQGAQIHRQQRDGAAWFVEWMNLGQITMATGRALTAAGELTGNITPDPDRMLAHINDGLGLIHAEALSFELAKFMPRPQAQTEVKALCQQAKTNTIPLPELAHAKWPDIPASLFTPVTQLGEAPAQARAFAEAAKTY</sequence>
<evidence type="ECO:0000313" key="3">
    <source>
        <dbReference type="EMBL" id="AXX97025.1"/>
    </source>
</evidence>
<name>A0A347UDU7_9RHOB</name>
<dbReference type="OrthoDB" id="9768878at2"/>
<accession>A0A347UDU7</accession>
<dbReference type="InterPro" id="IPR022761">
    <property type="entry name" value="Fumarate_lyase_N"/>
</dbReference>
<dbReference type="Gene3D" id="1.20.200.10">
    <property type="entry name" value="Fumarase/aspartase (Central domain)"/>
    <property type="match status" value="1"/>
</dbReference>
<dbReference type="Gene3D" id="1.10.40.30">
    <property type="entry name" value="Fumarase/aspartase (C-terminal domain)"/>
    <property type="match status" value="1"/>
</dbReference>
<dbReference type="SMART" id="SM00998">
    <property type="entry name" value="ADSL_C"/>
    <property type="match status" value="1"/>
</dbReference>
<organism evidence="3 4">
    <name type="scientific">Profundibacter amoris</name>
    <dbReference type="NCBI Taxonomy" id="2171755"/>
    <lineage>
        <taxon>Bacteria</taxon>
        <taxon>Pseudomonadati</taxon>
        <taxon>Pseudomonadota</taxon>
        <taxon>Alphaproteobacteria</taxon>
        <taxon>Rhodobacterales</taxon>
        <taxon>Paracoccaceae</taxon>
        <taxon>Profundibacter</taxon>
    </lineage>
</organism>
<dbReference type="InterPro" id="IPR008948">
    <property type="entry name" value="L-Aspartase-like"/>
</dbReference>
<dbReference type="SUPFAM" id="SSF48557">
    <property type="entry name" value="L-aspartase-like"/>
    <property type="match status" value="1"/>
</dbReference>
<dbReference type="Proteomes" id="UP000261704">
    <property type="component" value="Chromosome"/>
</dbReference>
<dbReference type="RefSeq" id="WP_118941683.1">
    <property type="nucleotide sequence ID" value="NZ_CP032125.1"/>
</dbReference>
<dbReference type="KEGG" id="pamo:BAR1_03215"/>
<dbReference type="Pfam" id="PF00206">
    <property type="entry name" value="Lyase_1"/>
    <property type="match status" value="1"/>
</dbReference>
<dbReference type="PRINTS" id="PR00149">
    <property type="entry name" value="FUMRATELYASE"/>
</dbReference>
<evidence type="ECO:0000256" key="1">
    <source>
        <dbReference type="ARBA" id="ARBA00034772"/>
    </source>
</evidence>
<dbReference type="PANTHER" id="PTHR43172:SF2">
    <property type="entry name" value="ADENYLOSUCCINATE LYASE C-TERMINAL DOMAIN-CONTAINING PROTEIN"/>
    <property type="match status" value="1"/>
</dbReference>
<protein>
    <submittedName>
        <fullName evidence="3">Adenylosuccinate lyase family protein</fullName>
    </submittedName>
</protein>
<dbReference type="PRINTS" id="PR00145">
    <property type="entry name" value="ARGSUCLYASE"/>
</dbReference>
<dbReference type="CDD" id="cd01597">
    <property type="entry name" value="pCLME"/>
    <property type="match status" value="1"/>
</dbReference>
<keyword evidence="3" id="KW-0456">Lyase</keyword>
<reference evidence="3 4" key="1">
    <citation type="submission" date="2018-09" db="EMBL/GenBank/DDBJ databases">
        <title>Profundibacter amoris BAR1 gen. nov., sp. nov., a new member of the Roseobacter clade isolated at Lokis Castle Vent Field on the Arctic Mid-Oceanic Ridge.</title>
        <authorList>
            <person name="Le Moine Bauer S."/>
            <person name="Sjoeberg A.G."/>
            <person name="L'Haridon S."/>
            <person name="Stokke R."/>
            <person name="Roalkvam I."/>
            <person name="Steen I.H."/>
            <person name="Dahle H."/>
        </authorList>
    </citation>
    <scope>NUCLEOTIDE SEQUENCE [LARGE SCALE GENOMIC DNA]</scope>
    <source>
        <strain evidence="3 4">BAR1</strain>
    </source>
</reference>
<dbReference type="GO" id="GO:0016829">
    <property type="term" value="F:lyase activity"/>
    <property type="evidence" value="ECO:0007669"/>
    <property type="project" value="UniProtKB-KW"/>
</dbReference>
<evidence type="ECO:0000259" key="2">
    <source>
        <dbReference type="SMART" id="SM00998"/>
    </source>
</evidence>
<dbReference type="EMBL" id="CP032125">
    <property type="protein sequence ID" value="AXX97025.1"/>
    <property type="molecule type" value="Genomic_DNA"/>
</dbReference>
<gene>
    <name evidence="3" type="ORF">BAR1_03215</name>
</gene>
<proteinExistence type="inferred from homology"/>
<dbReference type="InterPro" id="IPR000362">
    <property type="entry name" value="Fumarate_lyase_fam"/>
</dbReference>
<comment type="similarity">
    <text evidence="1">Belongs to the class-II fumarase/aspartase family.</text>
</comment>
<feature type="domain" description="Adenylosuccinate lyase C-terminal" evidence="2">
    <location>
        <begin position="362"/>
        <end position="434"/>
    </location>
</feature>